<dbReference type="SUPFAM" id="SSF56042">
    <property type="entry name" value="PurM C-terminal domain-like"/>
    <property type="match status" value="2"/>
</dbReference>
<dbReference type="InterPro" id="IPR036676">
    <property type="entry name" value="PurM-like_C_sf"/>
</dbReference>
<dbReference type="CDD" id="cd01740">
    <property type="entry name" value="GATase1_FGAR_AT"/>
    <property type="match status" value="1"/>
</dbReference>
<dbReference type="SMART" id="SM01211">
    <property type="entry name" value="GATase_5"/>
    <property type="match status" value="1"/>
</dbReference>
<dbReference type="Gene3D" id="3.90.650.10">
    <property type="entry name" value="PurM-like C-terminal domain"/>
    <property type="match status" value="2"/>
</dbReference>
<dbReference type="Pfam" id="PF02769">
    <property type="entry name" value="AIRS_C"/>
    <property type="match status" value="2"/>
</dbReference>
<evidence type="ECO:0000256" key="4">
    <source>
        <dbReference type="ARBA" id="ARBA00022723"/>
    </source>
</evidence>
<dbReference type="SUPFAM" id="SSF55326">
    <property type="entry name" value="PurM N-terminal domain-like"/>
    <property type="match status" value="2"/>
</dbReference>
<keyword evidence="6" id="KW-0658">Purine biosynthesis</keyword>
<keyword evidence="8" id="KW-0460">Magnesium</keyword>
<feature type="domain" description="PurM-like C-terminal" evidence="9">
    <location>
        <begin position="382"/>
        <end position="534"/>
    </location>
</feature>
<name>A0AB34PF14_9PORP</name>
<feature type="domain" description="Phosphoribosylformylglycinamidine synthase linker" evidence="10">
    <location>
        <begin position="122"/>
        <end position="171"/>
    </location>
</feature>
<dbReference type="SUPFAM" id="SSF109736">
    <property type="entry name" value="FGAM synthase PurL, linker domain"/>
    <property type="match status" value="1"/>
</dbReference>
<dbReference type="PANTHER" id="PTHR10099:SF1">
    <property type="entry name" value="PHOSPHORIBOSYLFORMYLGLYCINAMIDINE SYNTHASE"/>
    <property type="match status" value="1"/>
</dbReference>
<evidence type="ECO:0000259" key="10">
    <source>
        <dbReference type="Pfam" id="PF18072"/>
    </source>
</evidence>
<dbReference type="GO" id="GO:0046872">
    <property type="term" value="F:metal ion binding"/>
    <property type="evidence" value="ECO:0007669"/>
    <property type="project" value="UniProtKB-KW"/>
</dbReference>
<dbReference type="Gene3D" id="3.40.50.880">
    <property type="match status" value="1"/>
</dbReference>
<dbReference type="Pfam" id="PF18076">
    <property type="entry name" value="FGAR-AT_N"/>
    <property type="match status" value="1"/>
</dbReference>
<dbReference type="GO" id="GO:0005737">
    <property type="term" value="C:cytoplasm"/>
    <property type="evidence" value="ECO:0007669"/>
    <property type="project" value="UniProtKB-SubCell"/>
</dbReference>
<dbReference type="GO" id="GO:0006164">
    <property type="term" value="P:purine nucleotide biosynthetic process"/>
    <property type="evidence" value="ECO:0007669"/>
    <property type="project" value="UniProtKB-KW"/>
</dbReference>
<dbReference type="PROSITE" id="PS51273">
    <property type="entry name" value="GATASE_TYPE_1"/>
    <property type="match status" value="1"/>
</dbReference>
<dbReference type="GO" id="GO:0005524">
    <property type="term" value="F:ATP binding"/>
    <property type="evidence" value="ECO:0007669"/>
    <property type="project" value="UniProtKB-KW"/>
</dbReference>
<comment type="caution">
    <text evidence="13">The sequence shown here is derived from an EMBL/GenBank/DDBJ whole genome shotgun (WGS) entry which is preliminary data.</text>
</comment>
<evidence type="ECO:0000313" key="14">
    <source>
        <dbReference type="Proteomes" id="UP000030136"/>
    </source>
</evidence>
<keyword evidence="7" id="KW-0067">ATP-binding</keyword>
<gene>
    <name evidence="13" type="ORF">HQ38_09580</name>
</gene>
<sequence length="1233" mass="135632">MITFFTRPDGLAYAVAHGEPFSSEHIERLHWLFSPARLSDRQELPGYYAGPRREMVSPWSTNAVEICQNMNIPSIVRIEEFHSVDGPQADIDPMLQELYKGLGQDAFNVDRKAEPILYVEDIRAYNEQEGLALSEEEVAYLEGVSTEIGRKLTDSEVFGFSQVNSEHCRHKIFGGTFVIDGEEKESSLFELIKRTSRLNPNRLVSSYKDNVAFVEGPEVEMFAPASADKPDFFRTRDVETVLSLKAETHNFPTTVEPFNGAATGTGGEIRDRMAGGRASLPLAGTAVYMTSYPRLERMIPTGHPLSERQWLYQSPREILTKASNGASDFGNKFGQPLIAGSVLTFEHQESPEDVAYGYDKVIMLAGGIGYAKKSDALKGEPKPGETVVLMGGDNYRIGMGGGAVSSVNTGRYAGAIELNAVQRANPEMQKRVQNVIRALAESDNNPIVSIHDHGAGGHLNCFSELVETTGGHIDLDRLPVGDSTLSAKEIVGNESQERMGLLMEEKDVEQVARIAERERAPFYTVGKTTNDMRFVFERSNGERPIDLALSQMFGKPPRTLMEDKTVRHDYAPVHYKQKHLDEYIEQVLRLEAVACKDWLTNKVDRSVSGKVARQQCQGELQLPLSDLGAMALDYRFHSGMATAIGHAPQAALANAAAGSVLSIAEALTNIVFAPLKGGLEAVSLSANWMWPCRNEGEDARLYEAVQAASEFASALGINIPTGKDSLSMTQNYPSGKKVVSPGTVIISATGEVSDVRKIVSPVLVSAAGSALYYVDFSFTALSLGGSAFAQSQGRVGNDVPMVENTEYFATAFECVQELIAMDLVLAGHDISAGGLITTLLEMCFANTNGGLEVNLDSIAESDLVKILFAENPGVVLQISEPKRAEQILREAGIGFARIAKLQSERTISIQKDGEQYLFGIDHKRDVWYETSYLMDCFQSGNTHAGHRFENYKMQPVGYQFPKGFSGKLKDLGLNPDRKERSGITAAIVRDKGTNGEREMAYSLYLAGFDVKDVHLTDLTSGRETLEDVRMLVFCGGFSNSDVLGSAKGWAGGILFNERAKAAIDAFYARPDTLSLGICNGCQLMAELGLLYPEHEESHKMLLNESKKFESSFVSVSIPKNSSVMFSALSGTKLGIWCAHGEGRFALPYSEDHYRVAARYAYEAYPGNPNGSPHAIAALYSPDGRHLAMMPHLERAIMPWQCGYYPHKELLEHEITPWMIAFRAAYQWIKDYQH</sequence>
<feature type="domain" description="FGAR-AT PurM N-terminal-like" evidence="12">
    <location>
        <begin position="596"/>
        <end position="749"/>
    </location>
</feature>
<keyword evidence="3" id="KW-0436">Ligase</keyword>
<evidence type="ECO:0000256" key="1">
    <source>
        <dbReference type="ARBA" id="ARBA00004496"/>
    </source>
</evidence>
<dbReference type="InterPro" id="IPR029062">
    <property type="entry name" value="Class_I_gatase-like"/>
</dbReference>
<evidence type="ECO:0000256" key="7">
    <source>
        <dbReference type="ARBA" id="ARBA00022840"/>
    </source>
</evidence>
<evidence type="ECO:0000256" key="6">
    <source>
        <dbReference type="ARBA" id="ARBA00022755"/>
    </source>
</evidence>
<evidence type="ECO:0000259" key="9">
    <source>
        <dbReference type="Pfam" id="PF02769"/>
    </source>
</evidence>
<evidence type="ECO:0000256" key="5">
    <source>
        <dbReference type="ARBA" id="ARBA00022741"/>
    </source>
</evidence>
<dbReference type="GO" id="GO:0004642">
    <property type="term" value="F:phosphoribosylformylglycinamidine synthase activity"/>
    <property type="evidence" value="ECO:0007669"/>
    <property type="project" value="TreeGrafter"/>
</dbReference>
<dbReference type="SUPFAM" id="SSF52317">
    <property type="entry name" value="Class I glutamine amidotransferase-like"/>
    <property type="match status" value="1"/>
</dbReference>
<dbReference type="PANTHER" id="PTHR10099">
    <property type="entry name" value="PHOSPHORIBOSYLFORMYLGLYCINAMIDINE SYNTHASE"/>
    <property type="match status" value="1"/>
</dbReference>
<feature type="domain" description="PurM-like C-terminal" evidence="9">
    <location>
        <begin position="768"/>
        <end position="908"/>
    </location>
</feature>
<protein>
    <submittedName>
        <fullName evidence="13">Phosphoribosylformylglycinamidine synthase</fullName>
    </submittedName>
</protein>
<keyword evidence="4" id="KW-0479">Metal-binding</keyword>
<dbReference type="Gene3D" id="1.10.8.750">
    <property type="entry name" value="Phosphoribosylformylglycinamidine synthase, linker domain"/>
    <property type="match status" value="1"/>
</dbReference>
<dbReference type="InterPro" id="IPR040707">
    <property type="entry name" value="FGAR-AT_N"/>
</dbReference>
<reference evidence="13 14" key="1">
    <citation type="submission" date="2014-08" db="EMBL/GenBank/DDBJ databases">
        <title>Porphyromonas crevioricanis strain:COT-253_OH1447 Genome sequencing.</title>
        <authorList>
            <person name="Wallis C."/>
            <person name="Deusch O."/>
            <person name="O'Flynn C."/>
            <person name="Davis I."/>
            <person name="Jospin G."/>
            <person name="Darling A.E."/>
            <person name="Coil D.A."/>
            <person name="Alexiev A."/>
            <person name="Horsfall A."/>
            <person name="Kirkwood N."/>
            <person name="Harris S."/>
            <person name="Eisen J.A."/>
        </authorList>
    </citation>
    <scope>NUCLEOTIDE SEQUENCE [LARGE SCALE GENOMIC DNA]</scope>
    <source>
        <strain evidence="14">COT-253 OH1447</strain>
    </source>
</reference>
<dbReference type="InterPro" id="IPR055181">
    <property type="entry name" value="FGAR-AT_PurM_N-like"/>
</dbReference>
<dbReference type="SUPFAM" id="SSF82697">
    <property type="entry name" value="PurS-like"/>
    <property type="match status" value="1"/>
</dbReference>
<evidence type="ECO:0000256" key="8">
    <source>
        <dbReference type="ARBA" id="ARBA00022842"/>
    </source>
</evidence>
<dbReference type="InterPro" id="IPR010918">
    <property type="entry name" value="PurM-like_C_dom"/>
</dbReference>
<dbReference type="InterPro" id="IPR036921">
    <property type="entry name" value="PurM-like_N_sf"/>
</dbReference>
<keyword evidence="2" id="KW-0963">Cytoplasm</keyword>
<dbReference type="Proteomes" id="UP000030136">
    <property type="component" value="Unassembled WGS sequence"/>
</dbReference>
<evidence type="ECO:0000256" key="3">
    <source>
        <dbReference type="ARBA" id="ARBA00022598"/>
    </source>
</evidence>
<organism evidence="13 14">
    <name type="scientific">Porphyromonas crevioricanis</name>
    <dbReference type="NCBI Taxonomy" id="393921"/>
    <lineage>
        <taxon>Bacteria</taxon>
        <taxon>Pseudomonadati</taxon>
        <taxon>Bacteroidota</taxon>
        <taxon>Bacteroidia</taxon>
        <taxon>Bacteroidales</taxon>
        <taxon>Porphyromonadaceae</taxon>
        <taxon>Porphyromonas</taxon>
    </lineage>
</organism>
<dbReference type="RefSeq" id="WP_023937301.1">
    <property type="nucleotide sequence ID" value="NZ_FUXH01000017.1"/>
</dbReference>
<dbReference type="Pfam" id="PF13507">
    <property type="entry name" value="GATase_5"/>
    <property type="match status" value="1"/>
</dbReference>
<evidence type="ECO:0000259" key="11">
    <source>
        <dbReference type="Pfam" id="PF18076"/>
    </source>
</evidence>
<dbReference type="EMBL" id="JQJC01000029">
    <property type="protein sequence ID" value="KGN93146.1"/>
    <property type="molecule type" value="Genomic_DNA"/>
</dbReference>
<dbReference type="InterPro" id="IPR036604">
    <property type="entry name" value="PurS-like_sf"/>
</dbReference>
<accession>A0AB34PF14</accession>
<dbReference type="Gene3D" id="3.30.1330.10">
    <property type="entry name" value="PurM-like, N-terminal domain"/>
    <property type="match status" value="2"/>
</dbReference>
<dbReference type="Pfam" id="PF22689">
    <property type="entry name" value="FGAR-AT_PurM_N-like"/>
    <property type="match status" value="1"/>
</dbReference>
<comment type="subcellular location">
    <subcellularLocation>
        <location evidence="1">Cytoplasm</location>
    </subcellularLocation>
</comment>
<evidence type="ECO:0000259" key="12">
    <source>
        <dbReference type="Pfam" id="PF22689"/>
    </source>
</evidence>
<dbReference type="FunFam" id="3.40.50.880:FF:000055">
    <property type="entry name" value="Phosphoribosylformylglycinamidine synthase"/>
    <property type="match status" value="1"/>
</dbReference>
<dbReference type="FunFam" id="3.90.650.10:FF:000018">
    <property type="entry name" value="Phosphoribosylformylglycinamidine synthase"/>
    <property type="match status" value="1"/>
</dbReference>
<dbReference type="CDD" id="cd02204">
    <property type="entry name" value="PurL_repeat2"/>
    <property type="match status" value="1"/>
</dbReference>
<feature type="domain" description="Phosphoribosylformylglycinamidine synthase N-terminal" evidence="11">
    <location>
        <begin position="12"/>
        <end position="80"/>
    </location>
</feature>
<proteinExistence type="predicted"/>
<dbReference type="Pfam" id="PF18072">
    <property type="entry name" value="FGAR-AT_linker"/>
    <property type="match status" value="1"/>
</dbReference>
<evidence type="ECO:0000256" key="2">
    <source>
        <dbReference type="ARBA" id="ARBA00022490"/>
    </source>
</evidence>
<dbReference type="NCBIfam" id="NF003672">
    <property type="entry name" value="PRK05297.1"/>
    <property type="match status" value="1"/>
</dbReference>
<keyword evidence="5" id="KW-0547">Nucleotide-binding</keyword>
<dbReference type="InterPro" id="IPR041609">
    <property type="entry name" value="PurL_linker"/>
</dbReference>
<dbReference type="AlphaFoldDB" id="A0AB34PF14"/>
<evidence type="ECO:0000313" key="13">
    <source>
        <dbReference type="EMBL" id="KGN93146.1"/>
    </source>
</evidence>